<dbReference type="Pfam" id="PF04115">
    <property type="entry name" value="Ureidogly_lyase"/>
    <property type="match status" value="1"/>
</dbReference>
<dbReference type="GO" id="GO:0004848">
    <property type="term" value="F:ureidoglycolate hydrolase activity"/>
    <property type="evidence" value="ECO:0007669"/>
    <property type="project" value="InterPro"/>
</dbReference>
<dbReference type="InterPro" id="IPR024060">
    <property type="entry name" value="Ureidoglycolate_lyase_dom_sf"/>
</dbReference>
<accession>A0AA38RVI7</accession>
<dbReference type="AlphaFoldDB" id="A0AA38RVI7"/>
<evidence type="ECO:0000313" key="6">
    <source>
        <dbReference type="EMBL" id="KAJ9141736.1"/>
    </source>
</evidence>
<dbReference type="EMBL" id="JANBVO010000025">
    <property type="protein sequence ID" value="KAJ9141736.1"/>
    <property type="molecule type" value="Genomic_DNA"/>
</dbReference>
<dbReference type="Gene3D" id="2.60.120.480">
    <property type="entry name" value="Ureidoglycolate hydrolase"/>
    <property type="match status" value="1"/>
</dbReference>
<proteinExistence type="predicted"/>
<keyword evidence="6" id="KW-0378">Hydrolase</keyword>
<dbReference type="SUPFAM" id="SSF51182">
    <property type="entry name" value="RmlC-like cupins"/>
    <property type="match status" value="1"/>
</dbReference>
<dbReference type="GO" id="GO:0000256">
    <property type="term" value="P:allantoin catabolic process"/>
    <property type="evidence" value="ECO:0007669"/>
    <property type="project" value="InterPro"/>
</dbReference>
<dbReference type="InterPro" id="IPR011051">
    <property type="entry name" value="RmlC_Cupin_sf"/>
</dbReference>
<sequence length="298" mass="30525">MPLTVPLNGLNIVVTAGPLTGEAFAPFGAVVENPRPDLHPSRHPSVAPGAAAAQPLPFDAVSANQGSAIKYQHVTRMLDLYGQAPSGAPGAAVMNMFVCASRPLQPRPVGACSASSSEDKRPGSFFGVAILERHPFTTQTFIPLAAHPEDAQMRYLVVVAPSLPPSDVDATLPVPSSPDASASARSPSPSSLTSSHPSDQQQTLPGRGLPDLRGLRAFVATSGQAVTYGAGTWHAPMVALGPEGSTLDFVVVQFANGIGVEDCQEVVFSSAPSPSPSSGGGGGGVSVQVPQRPKESKL</sequence>
<dbReference type="Proteomes" id="UP001174694">
    <property type="component" value="Unassembled WGS sequence"/>
</dbReference>
<dbReference type="GO" id="GO:0050385">
    <property type="term" value="F:ureidoglycolate lyase activity"/>
    <property type="evidence" value="ECO:0007669"/>
    <property type="project" value="UniProtKB-EC"/>
</dbReference>
<evidence type="ECO:0000313" key="7">
    <source>
        <dbReference type="Proteomes" id="UP001174694"/>
    </source>
</evidence>
<feature type="region of interest" description="Disordered" evidence="5">
    <location>
        <begin position="268"/>
        <end position="298"/>
    </location>
</feature>
<keyword evidence="3" id="KW-0456">Lyase</keyword>
<name>A0AA38RVI7_9PEZI</name>
<dbReference type="InterPro" id="IPR047233">
    <property type="entry name" value="UAH_cupin"/>
</dbReference>
<evidence type="ECO:0000256" key="4">
    <source>
        <dbReference type="ARBA" id="ARBA00047684"/>
    </source>
</evidence>
<evidence type="ECO:0000256" key="5">
    <source>
        <dbReference type="SAM" id="MobiDB-lite"/>
    </source>
</evidence>
<dbReference type="PANTHER" id="PTHR21221">
    <property type="entry name" value="UREIDOGLYCOLATE HYDROLASE"/>
    <property type="match status" value="1"/>
</dbReference>
<organism evidence="6 7">
    <name type="scientific">Pleurostoma richardsiae</name>
    <dbReference type="NCBI Taxonomy" id="41990"/>
    <lineage>
        <taxon>Eukaryota</taxon>
        <taxon>Fungi</taxon>
        <taxon>Dikarya</taxon>
        <taxon>Ascomycota</taxon>
        <taxon>Pezizomycotina</taxon>
        <taxon>Sordariomycetes</taxon>
        <taxon>Sordariomycetidae</taxon>
        <taxon>Calosphaeriales</taxon>
        <taxon>Pleurostomataceae</taxon>
        <taxon>Pleurostoma</taxon>
    </lineage>
</organism>
<dbReference type="InterPro" id="IPR007247">
    <property type="entry name" value="Ureidogly_lyase"/>
</dbReference>
<dbReference type="GO" id="GO:0006144">
    <property type="term" value="P:purine nucleobase metabolic process"/>
    <property type="evidence" value="ECO:0007669"/>
    <property type="project" value="UniProtKB-KW"/>
</dbReference>
<evidence type="ECO:0000256" key="2">
    <source>
        <dbReference type="ARBA" id="ARBA00022631"/>
    </source>
</evidence>
<keyword evidence="7" id="KW-1185">Reference proteome</keyword>
<dbReference type="CDD" id="cd20298">
    <property type="entry name" value="cupin_UAH"/>
    <property type="match status" value="1"/>
</dbReference>
<feature type="compositionally biased region" description="Low complexity" evidence="5">
    <location>
        <begin position="173"/>
        <end position="210"/>
    </location>
</feature>
<dbReference type="PANTHER" id="PTHR21221:SF1">
    <property type="entry name" value="UREIDOGLYCOLATE LYASE"/>
    <property type="match status" value="1"/>
</dbReference>
<comment type="caution">
    <text evidence="6">The sequence shown here is derived from an EMBL/GenBank/DDBJ whole genome shotgun (WGS) entry which is preliminary data.</text>
</comment>
<feature type="region of interest" description="Disordered" evidence="5">
    <location>
        <begin position="169"/>
        <end position="210"/>
    </location>
</feature>
<gene>
    <name evidence="6" type="ORF">NKR23_g7707</name>
</gene>
<reference evidence="6" key="1">
    <citation type="submission" date="2022-07" db="EMBL/GenBank/DDBJ databases">
        <title>Fungi with potential for degradation of polypropylene.</title>
        <authorList>
            <person name="Gostincar C."/>
        </authorList>
    </citation>
    <scope>NUCLEOTIDE SEQUENCE</scope>
    <source>
        <strain evidence="6">EXF-13308</strain>
    </source>
</reference>
<evidence type="ECO:0000256" key="3">
    <source>
        <dbReference type="ARBA" id="ARBA00023239"/>
    </source>
</evidence>
<comment type="catalytic activity">
    <reaction evidence="4">
        <text>(S)-ureidoglycolate = urea + glyoxylate</text>
        <dbReference type="Rhea" id="RHEA:11304"/>
        <dbReference type="ChEBI" id="CHEBI:16199"/>
        <dbReference type="ChEBI" id="CHEBI:36655"/>
        <dbReference type="ChEBI" id="CHEBI:57296"/>
        <dbReference type="EC" id="4.3.2.3"/>
    </reaction>
</comment>
<evidence type="ECO:0000256" key="1">
    <source>
        <dbReference type="ARBA" id="ARBA00011738"/>
    </source>
</evidence>
<keyword evidence="2" id="KW-0659">Purine metabolism</keyword>
<protein>
    <submittedName>
        <fullName evidence="6">Ureidoglycolate hydrolase</fullName>
    </submittedName>
</protein>
<comment type="subunit">
    <text evidence="1">Homodimer.</text>
</comment>